<dbReference type="EMBL" id="QUAK01000101">
    <property type="protein sequence ID" value="RFU85186.1"/>
    <property type="molecule type" value="Genomic_DNA"/>
</dbReference>
<keyword evidence="2" id="KW-0812">Transmembrane</keyword>
<evidence type="ECO:0000256" key="2">
    <source>
        <dbReference type="SAM" id="Phobius"/>
    </source>
</evidence>
<evidence type="ECO:0000313" key="4">
    <source>
        <dbReference type="EMBL" id="RFU85186.1"/>
    </source>
</evidence>
<feature type="region of interest" description="Disordered" evidence="1">
    <location>
        <begin position="61"/>
        <end position="91"/>
    </location>
</feature>
<reference evidence="4 5" key="1">
    <citation type="submission" date="2018-08" db="EMBL/GenBank/DDBJ databases">
        <title>Isolation, diversity and antifungal activity of Actinobacteria from wheat.</title>
        <authorList>
            <person name="Han C."/>
        </authorList>
    </citation>
    <scope>NUCLEOTIDE SEQUENCE [LARGE SCALE GENOMIC DNA]</scope>
    <source>
        <strain evidence="4 5">NEAU-YY421</strain>
    </source>
</reference>
<sequence length="140" mass="13983">MLARVAAGISRDRGAATTELVLAAPLLILLTLVAVGFGKLAGARLDADEAAHQAARAATLARTTGEAGSDAGRAARQSLAGAGSSCSDPRVAPEVGDLAPGGVVRVTVRCHVALDVPGLGDVDVEASASSVVDRYRGEQL</sequence>
<keyword evidence="2" id="KW-1133">Transmembrane helix</keyword>
<evidence type="ECO:0000256" key="1">
    <source>
        <dbReference type="SAM" id="MobiDB-lite"/>
    </source>
</evidence>
<dbReference type="Pfam" id="PF07811">
    <property type="entry name" value="TadE"/>
    <property type="match status" value="1"/>
</dbReference>
<gene>
    <name evidence="4" type="ORF">DY218_18690</name>
</gene>
<evidence type="ECO:0000259" key="3">
    <source>
        <dbReference type="Pfam" id="PF07811"/>
    </source>
</evidence>
<dbReference type="AlphaFoldDB" id="A0A372M2N6"/>
<keyword evidence="5" id="KW-1185">Reference proteome</keyword>
<dbReference type="Proteomes" id="UP000263094">
    <property type="component" value="Unassembled WGS sequence"/>
</dbReference>
<name>A0A372M2N6_9ACTN</name>
<comment type="caution">
    <text evidence="4">The sequence shown here is derived from an EMBL/GenBank/DDBJ whole genome shotgun (WGS) entry which is preliminary data.</text>
</comment>
<feature type="domain" description="TadE-like" evidence="3">
    <location>
        <begin position="14"/>
        <end position="56"/>
    </location>
</feature>
<dbReference type="InterPro" id="IPR012495">
    <property type="entry name" value="TadE-like_dom"/>
</dbReference>
<dbReference type="OrthoDB" id="3788993at2"/>
<protein>
    <submittedName>
        <fullName evidence="4">Pilus assembly protein TadE</fullName>
    </submittedName>
</protein>
<feature type="transmembrane region" description="Helical" evidence="2">
    <location>
        <begin position="20"/>
        <end position="38"/>
    </location>
</feature>
<organism evidence="4 5">
    <name type="scientific">Streptomyces triticagri</name>
    <dbReference type="NCBI Taxonomy" id="2293568"/>
    <lineage>
        <taxon>Bacteria</taxon>
        <taxon>Bacillati</taxon>
        <taxon>Actinomycetota</taxon>
        <taxon>Actinomycetes</taxon>
        <taxon>Kitasatosporales</taxon>
        <taxon>Streptomycetaceae</taxon>
        <taxon>Streptomyces</taxon>
    </lineage>
</organism>
<accession>A0A372M2N6</accession>
<proteinExistence type="predicted"/>
<keyword evidence="2" id="KW-0472">Membrane</keyword>
<evidence type="ECO:0000313" key="5">
    <source>
        <dbReference type="Proteomes" id="UP000263094"/>
    </source>
</evidence>